<evidence type="ECO:0000313" key="2">
    <source>
        <dbReference type="EMBL" id="KKN65496.1"/>
    </source>
</evidence>
<accession>A0A0F9UWC9</accession>
<dbReference type="GO" id="GO:0003676">
    <property type="term" value="F:nucleic acid binding"/>
    <property type="evidence" value="ECO:0007669"/>
    <property type="project" value="InterPro"/>
</dbReference>
<protein>
    <recommendedName>
        <fullName evidence="3">DNA methylase N-4/N-6 domain-containing protein</fullName>
    </recommendedName>
</protein>
<evidence type="ECO:0008006" key="3">
    <source>
        <dbReference type="Google" id="ProtNLM"/>
    </source>
</evidence>
<dbReference type="GO" id="GO:0032259">
    <property type="term" value="P:methylation"/>
    <property type="evidence" value="ECO:0007669"/>
    <property type="project" value="InterPro"/>
</dbReference>
<dbReference type="PROSITE" id="PS00092">
    <property type="entry name" value="N6_MTASE"/>
    <property type="match status" value="1"/>
</dbReference>
<proteinExistence type="predicted"/>
<dbReference type="EMBL" id="LAZR01000523">
    <property type="protein sequence ID" value="KKN65496.1"/>
    <property type="molecule type" value="Genomic_DNA"/>
</dbReference>
<dbReference type="InterPro" id="IPR029063">
    <property type="entry name" value="SAM-dependent_MTases_sf"/>
</dbReference>
<comment type="caution">
    <text evidence="2">The sequence shown here is derived from an EMBL/GenBank/DDBJ whole genome shotgun (WGS) entry which is preliminary data.</text>
</comment>
<reference evidence="2" key="1">
    <citation type="journal article" date="2015" name="Nature">
        <title>Complex archaea that bridge the gap between prokaryotes and eukaryotes.</title>
        <authorList>
            <person name="Spang A."/>
            <person name="Saw J.H."/>
            <person name="Jorgensen S.L."/>
            <person name="Zaremba-Niedzwiedzka K."/>
            <person name="Martijn J."/>
            <person name="Lind A.E."/>
            <person name="van Eijk R."/>
            <person name="Schleper C."/>
            <person name="Guy L."/>
            <person name="Ettema T.J."/>
        </authorList>
    </citation>
    <scope>NUCLEOTIDE SEQUENCE</scope>
</reference>
<name>A0A0F9UWC9_9ZZZZ</name>
<organism evidence="2">
    <name type="scientific">marine sediment metagenome</name>
    <dbReference type="NCBI Taxonomy" id="412755"/>
    <lineage>
        <taxon>unclassified sequences</taxon>
        <taxon>metagenomes</taxon>
        <taxon>ecological metagenomes</taxon>
    </lineage>
</organism>
<feature type="region of interest" description="Disordered" evidence="1">
    <location>
        <begin position="196"/>
        <end position="217"/>
    </location>
</feature>
<dbReference type="Gene3D" id="3.40.50.150">
    <property type="entry name" value="Vaccinia Virus protein VP39"/>
    <property type="match status" value="1"/>
</dbReference>
<evidence type="ECO:0000256" key="1">
    <source>
        <dbReference type="SAM" id="MobiDB-lite"/>
    </source>
</evidence>
<dbReference type="GO" id="GO:0008168">
    <property type="term" value="F:methyltransferase activity"/>
    <property type="evidence" value="ECO:0007669"/>
    <property type="project" value="InterPro"/>
</dbReference>
<gene>
    <name evidence="2" type="ORF">LCGC14_0481000</name>
</gene>
<dbReference type="InterPro" id="IPR002052">
    <property type="entry name" value="DNA_methylase_N6_adenine_CS"/>
</dbReference>
<dbReference type="AlphaFoldDB" id="A0A0F9UWC9"/>
<sequence>MKPYYQEGGQTIYLGDCRDILPRLPKVDLVLTDPPYGIDGARGNGNRARGKAKYIKTGWEDTPEYIAEVCVPVIASLVASVGRVILTPGNRYLHLYPMPPADIGCFWTPAGTGYGPWGTILFHSILYYGRDPRAGTGALPTGRAMIDHLLSLQDSGHRLLIGKVGAELPRPGWVDSLDEAWRGLYERAQKDMQEDGWVKEVVGGGEEQPTASRDKGS</sequence>
<dbReference type="SUPFAM" id="SSF53335">
    <property type="entry name" value="S-adenosyl-L-methionine-dependent methyltransferases"/>
    <property type="match status" value="1"/>
</dbReference>